<accession>A0ACC2P678</accession>
<comment type="caution">
    <text evidence="1">The sequence shown here is derived from an EMBL/GenBank/DDBJ whole genome shotgun (WGS) entry which is preliminary data.</text>
</comment>
<proteinExistence type="predicted"/>
<evidence type="ECO:0000313" key="1">
    <source>
        <dbReference type="EMBL" id="KAJ8678936.1"/>
    </source>
</evidence>
<keyword evidence="2" id="KW-1185">Reference proteome</keyword>
<reference evidence="1" key="1">
    <citation type="submission" date="2023-04" db="EMBL/GenBank/DDBJ databases">
        <title>A chromosome-level genome assembly of the parasitoid wasp Eretmocerus hayati.</title>
        <authorList>
            <person name="Zhong Y."/>
            <person name="Liu S."/>
            <person name="Liu Y."/>
        </authorList>
    </citation>
    <scope>NUCLEOTIDE SEQUENCE</scope>
    <source>
        <strain evidence="1">ZJU_SS_LIU_2023</strain>
    </source>
</reference>
<dbReference type="Proteomes" id="UP001239111">
    <property type="component" value="Chromosome 2"/>
</dbReference>
<organism evidence="1 2">
    <name type="scientific">Eretmocerus hayati</name>
    <dbReference type="NCBI Taxonomy" id="131215"/>
    <lineage>
        <taxon>Eukaryota</taxon>
        <taxon>Metazoa</taxon>
        <taxon>Ecdysozoa</taxon>
        <taxon>Arthropoda</taxon>
        <taxon>Hexapoda</taxon>
        <taxon>Insecta</taxon>
        <taxon>Pterygota</taxon>
        <taxon>Neoptera</taxon>
        <taxon>Endopterygota</taxon>
        <taxon>Hymenoptera</taxon>
        <taxon>Apocrita</taxon>
        <taxon>Proctotrupomorpha</taxon>
        <taxon>Chalcidoidea</taxon>
        <taxon>Aphelinidae</taxon>
        <taxon>Aphelininae</taxon>
        <taxon>Eretmocerus</taxon>
    </lineage>
</organism>
<name>A0ACC2P678_9HYME</name>
<protein>
    <submittedName>
        <fullName evidence="1">Uncharacterized protein</fullName>
    </submittedName>
</protein>
<dbReference type="EMBL" id="CM056742">
    <property type="protein sequence ID" value="KAJ8678936.1"/>
    <property type="molecule type" value="Genomic_DNA"/>
</dbReference>
<sequence>MFWGLIMEPNKRYTQTVESAFHLSMASLDAQASGADLVQVMISYDGRTYLLLNGKEHKTEKDQTQKKKKDDNKSIEKTEQQQPKKRLAEGGVQVEDIREGNGPVAKSGKFVTVYYIGKLKSGKKFDQTTHGEGFKFRLGKGEVIKGWDVGIAGMKVGGKRRIVIPPQMGYGSKGSPPVIPPNSQLHFEVELRGVH</sequence>
<gene>
    <name evidence="1" type="ORF">QAD02_014723</name>
</gene>
<evidence type="ECO:0000313" key="2">
    <source>
        <dbReference type="Proteomes" id="UP001239111"/>
    </source>
</evidence>